<organism evidence="4 5">
    <name type="scientific">Pseudonocardia zijingensis</name>
    <dbReference type="NCBI Taxonomy" id="153376"/>
    <lineage>
        <taxon>Bacteria</taxon>
        <taxon>Bacillati</taxon>
        <taxon>Actinomycetota</taxon>
        <taxon>Actinomycetes</taxon>
        <taxon>Pseudonocardiales</taxon>
        <taxon>Pseudonocardiaceae</taxon>
        <taxon>Pseudonocardia</taxon>
    </lineage>
</organism>
<sequence>MKPVATLVAITLLTLAGLFGSGPVPGAAATPAPARGEQVDGPLRLELTEMSPRVVTASGSPNLEVAGTITNTGPDPVRDLAIRVQRGNPLTTEGAVRDALDGTARTDAITPQFLPLTGELAPGEQVPVRLTLPLRGAPETSLALNSTGVHELLVNVNGAPGDGPRARLAAVRMLLPVLSLPPDPEAPDRVPEATTGGATPFALLVPITDTPRRLATVPGEPTLLTDDELATSFAPTGRLGGMVGALARTAPPESRVREATCLAIDPDLVQTAALMRNTDGYQVRGPDGVPVPGTGAAAAGEWLDQLASVARGGCVIALPYADADLAALTRAGMPDLARSAITDGRQVLQDILQTPVVPDVTWPVEGAVDDATAAVAAEADGRSLLLSADAVEQGNVTHESGVHPIAGGQRTQFTVLTDPLLTRAAAGHGDAPGPDLAPVRGASAPSVSPAGTASPLSTQDVIGALAFRAGEPGDAARAGGGPLVLAPPHQWTADGPATAGLLGAVDQLLDAGRIVPRGLDDLMAVGPPTGAAALPITYPLHVGGREVTGPALDEVRSTAAQITDLASAAVPNAGVGVSPDEAFTPLRRGLLRPVSAAWRDRPDDARAAAGELADRVDTLRGSVRVLEPPGPYSLATSDAPILITVANGLPVTVRVDVEILPSSGLRVAPLEPQEVPPLGRRQVRVSAEVTRSGQFSVQAAVRTPDGELLGQPSRLKVRSTAYGTITVWLTASAGILLVVLAGRRIVRRIRGEPGNRPPGPGPDPAPPPPRPQAGPRSRHTGDPFPDPHAPTERLPRVPPRGERPPPGPPRVPSP</sequence>
<feature type="compositionally biased region" description="Basic and acidic residues" evidence="1">
    <location>
        <begin position="789"/>
        <end position="803"/>
    </location>
</feature>
<feature type="chain" id="PRO_5046218627" evidence="3">
    <location>
        <begin position="27"/>
        <end position="814"/>
    </location>
</feature>
<keyword evidence="2" id="KW-0812">Transmembrane</keyword>
<keyword evidence="3" id="KW-0732">Signal</keyword>
<feature type="compositionally biased region" description="Low complexity" evidence="1">
    <location>
        <begin position="424"/>
        <end position="438"/>
    </location>
</feature>
<dbReference type="EMBL" id="BAAAHP010000053">
    <property type="protein sequence ID" value="GAA0930918.1"/>
    <property type="molecule type" value="Genomic_DNA"/>
</dbReference>
<feature type="compositionally biased region" description="Pro residues" evidence="1">
    <location>
        <begin position="755"/>
        <end position="772"/>
    </location>
</feature>
<feature type="transmembrane region" description="Helical" evidence="2">
    <location>
        <begin position="721"/>
        <end position="741"/>
    </location>
</feature>
<feature type="region of interest" description="Disordered" evidence="1">
    <location>
        <begin position="750"/>
        <end position="814"/>
    </location>
</feature>
<gene>
    <name evidence="4" type="ORF">GCM10009559_18540</name>
</gene>
<dbReference type="RefSeq" id="WP_343940866.1">
    <property type="nucleotide sequence ID" value="NZ_BAAAHP010000053.1"/>
</dbReference>
<evidence type="ECO:0000256" key="2">
    <source>
        <dbReference type="SAM" id="Phobius"/>
    </source>
</evidence>
<accession>A0ABN1PNN1</accession>
<keyword evidence="2" id="KW-1133">Transmembrane helix</keyword>
<dbReference type="InterPro" id="IPR046112">
    <property type="entry name" value="DUF6049"/>
</dbReference>
<feature type="signal peptide" evidence="3">
    <location>
        <begin position="1"/>
        <end position="26"/>
    </location>
</feature>
<evidence type="ECO:0000313" key="5">
    <source>
        <dbReference type="Proteomes" id="UP001499967"/>
    </source>
</evidence>
<reference evidence="4 5" key="1">
    <citation type="journal article" date="2019" name="Int. J. Syst. Evol. Microbiol.">
        <title>The Global Catalogue of Microorganisms (GCM) 10K type strain sequencing project: providing services to taxonomists for standard genome sequencing and annotation.</title>
        <authorList>
            <consortium name="The Broad Institute Genomics Platform"/>
            <consortium name="The Broad Institute Genome Sequencing Center for Infectious Disease"/>
            <person name="Wu L."/>
            <person name="Ma J."/>
        </authorList>
    </citation>
    <scope>NUCLEOTIDE SEQUENCE [LARGE SCALE GENOMIC DNA]</scope>
    <source>
        <strain evidence="4 5">JCM 11117</strain>
    </source>
</reference>
<comment type="caution">
    <text evidence="4">The sequence shown here is derived from an EMBL/GenBank/DDBJ whole genome shotgun (WGS) entry which is preliminary data.</text>
</comment>
<evidence type="ECO:0000313" key="4">
    <source>
        <dbReference type="EMBL" id="GAA0930918.1"/>
    </source>
</evidence>
<evidence type="ECO:0000256" key="1">
    <source>
        <dbReference type="SAM" id="MobiDB-lite"/>
    </source>
</evidence>
<proteinExistence type="predicted"/>
<feature type="compositionally biased region" description="Polar residues" evidence="1">
    <location>
        <begin position="445"/>
        <end position="455"/>
    </location>
</feature>
<keyword evidence="2" id="KW-0472">Membrane</keyword>
<dbReference type="Pfam" id="PF19516">
    <property type="entry name" value="DUF6049"/>
    <property type="match status" value="1"/>
</dbReference>
<evidence type="ECO:0000256" key="3">
    <source>
        <dbReference type="SAM" id="SignalP"/>
    </source>
</evidence>
<protein>
    <submittedName>
        <fullName evidence="4">DUF6049 family protein</fullName>
    </submittedName>
</protein>
<feature type="region of interest" description="Disordered" evidence="1">
    <location>
        <begin position="424"/>
        <end position="455"/>
    </location>
</feature>
<dbReference type="Proteomes" id="UP001499967">
    <property type="component" value="Unassembled WGS sequence"/>
</dbReference>
<feature type="compositionally biased region" description="Pro residues" evidence="1">
    <location>
        <begin position="804"/>
        <end position="814"/>
    </location>
</feature>
<name>A0ABN1PNN1_9PSEU</name>
<keyword evidence="5" id="KW-1185">Reference proteome</keyword>